<dbReference type="AlphaFoldDB" id="A0ABD0JNQ4"/>
<dbReference type="PANTHER" id="PTHR10342:SF273">
    <property type="entry name" value="RE14504P"/>
    <property type="match status" value="1"/>
</dbReference>
<dbReference type="GO" id="GO:0046872">
    <property type="term" value="F:metal ion binding"/>
    <property type="evidence" value="ECO:0007669"/>
    <property type="project" value="UniProtKB-KW"/>
</dbReference>
<organism evidence="4 5">
    <name type="scientific">Batillaria attramentaria</name>
    <dbReference type="NCBI Taxonomy" id="370345"/>
    <lineage>
        <taxon>Eukaryota</taxon>
        <taxon>Metazoa</taxon>
        <taxon>Spiralia</taxon>
        <taxon>Lophotrochozoa</taxon>
        <taxon>Mollusca</taxon>
        <taxon>Gastropoda</taxon>
        <taxon>Caenogastropoda</taxon>
        <taxon>Sorbeoconcha</taxon>
        <taxon>Cerithioidea</taxon>
        <taxon>Batillariidae</taxon>
        <taxon>Batillaria</taxon>
    </lineage>
</organism>
<keyword evidence="2" id="KW-0106">Calcium</keyword>
<name>A0ABD0JNQ4_9CAEN</name>
<evidence type="ECO:0008006" key="6">
    <source>
        <dbReference type="Google" id="ProtNLM"/>
    </source>
</evidence>
<protein>
    <recommendedName>
        <fullName evidence="6">Sulfatase N-terminal domain-containing protein</fullName>
    </recommendedName>
</protein>
<sequence>SRNAFMTGYYPYHTGLQFVDHAINVISTHNPDEPLFLYLPFHLVHVPHEVPQRFEICTAPYKMTTEECTANGGPTFDGANNLPLRGAKTTLWEGGTRGAGFVHSKTLLKKTGYVNNGMMHAVDWFPTILHLAQIQPDSKIDGVNQWDMLSAGAPSNRMEFVYNIDNITQAAAIRSQCLPLPFLLFCDVDDPEERQDLSAQMPDMMSFLQRRLAEYRQSEVPPQNAPVDPAGDPKNFGGVWTPGWC</sequence>
<keyword evidence="5" id="KW-1185">Reference proteome</keyword>
<evidence type="ECO:0000256" key="1">
    <source>
        <dbReference type="ARBA" id="ARBA00022723"/>
    </source>
</evidence>
<dbReference type="InterPro" id="IPR017850">
    <property type="entry name" value="Alkaline_phosphatase_core_sf"/>
</dbReference>
<evidence type="ECO:0000313" key="5">
    <source>
        <dbReference type="Proteomes" id="UP001519460"/>
    </source>
</evidence>
<evidence type="ECO:0000313" key="4">
    <source>
        <dbReference type="EMBL" id="KAK7476631.1"/>
    </source>
</evidence>
<dbReference type="EMBL" id="JACVVK020000370">
    <property type="protein sequence ID" value="KAK7476631.1"/>
    <property type="molecule type" value="Genomic_DNA"/>
</dbReference>
<gene>
    <name evidence="4" type="ORF">BaRGS_00032106</name>
</gene>
<evidence type="ECO:0000256" key="2">
    <source>
        <dbReference type="ARBA" id="ARBA00022837"/>
    </source>
</evidence>
<accession>A0ABD0JNQ4</accession>
<dbReference type="SUPFAM" id="SSF53649">
    <property type="entry name" value="Alkaline phosphatase-like"/>
    <property type="match status" value="1"/>
</dbReference>
<keyword evidence="1" id="KW-0479">Metal-binding</keyword>
<dbReference type="Gene3D" id="3.30.1120.10">
    <property type="match status" value="1"/>
</dbReference>
<proteinExistence type="predicted"/>
<keyword evidence="3" id="KW-0325">Glycoprotein</keyword>
<reference evidence="4 5" key="1">
    <citation type="journal article" date="2023" name="Sci. Data">
        <title>Genome assembly of the Korean intertidal mud-creeper Batillaria attramentaria.</title>
        <authorList>
            <person name="Patra A.K."/>
            <person name="Ho P.T."/>
            <person name="Jun S."/>
            <person name="Lee S.J."/>
            <person name="Kim Y."/>
            <person name="Won Y.J."/>
        </authorList>
    </citation>
    <scope>NUCLEOTIDE SEQUENCE [LARGE SCALE GENOMIC DNA]</scope>
    <source>
        <strain evidence="4">Wonlab-2016</strain>
    </source>
</reference>
<evidence type="ECO:0000256" key="3">
    <source>
        <dbReference type="ARBA" id="ARBA00023180"/>
    </source>
</evidence>
<dbReference type="PANTHER" id="PTHR10342">
    <property type="entry name" value="ARYLSULFATASE"/>
    <property type="match status" value="1"/>
</dbReference>
<feature type="non-terminal residue" evidence="4">
    <location>
        <position position="1"/>
    </location>
</feature>
<dbReference type="Gene3D" id="3.40.720.10">
    <property type="entry name" value="Alkaline Phosphatase, subunit A"/>
    <property type="match status" value="2"/>
</dbReference>
<dbReference type="Proteomes" id="UP001519460">
    <property type="component" value="Unassembled WGS sequence"/>
</dbReference>
<dbReference type="InterPro" id="IPR047115">
    <property type="entry name" value="ARSB"/>
</dbReference>
<comment type="caution">
    <text evidence="4">The sequence shown here is derived from an EMBL/GenBank/DDBJ whole genome shotgun (WGS) entry which is preliminary data.</text>
</comment>